<gene>
    <name evidence="2" type="ORF">BKA55DRAFT_543834</name>
</gene>
<evidence type="ECO:0000256" key="1">
    <source>
        <dbReference type="SAM" id="MobiDB-lite"/>
    </source>
</evidence>
<protein>
    <submittedName>
        <fullName evidence="2">Uncharacterized protein</fullName>
    </submittedName>
</protein>
<sequence length="391" mass="44363">MRNRKKKKLPIRWLGKPIDSRCFPVNQLRRREEAEERASASQPLTLHRHLETCHSLSAAIEVVTDRSLTTQGDTTNPTGRIYPRRIIPWTTFPTRQEEIWDQLSFSPWNCSRAAFPSRHQLEYVRSLLRPWGNNDATPQATQPGHSSSKGSGKGQSSGSVCIYRTTDDRNIPTVAIEYKPPHRLSQDEVVTGFVSEIEPDRDVINQDGEEFAFAAKRLTTAVVTQLFSYMAIRSPPPSQAWHSAAENLDIWRVEDEDVFRSIPETKRKEKRVTPYRPQRWKGFVCSPIRTRSRCLPAESGAQQPSDDDNDYDGSPSPTSDRVRCCKETSVIPKDTKSSNRRDGGGAQQGDSINRQSIQDRPYCTHKTAIIILNNLFSDDLLLSSRTVVRSV</sequence>
<dbReference type="EMBL" id="JAGMUX010000017">
    <property type="protein sequence ID" value="KAH7234649.1"/>
    <property type="molecule type" value="Genomic_DNA"/>
</dbReference>
<comment type="caution">
    <text evidence="2">The sequence shown here is derived from an EMBL/GenBank/DDBJ whole genome shotgun (WGS) entry which is preliminary data.</text>
</comment>
<feature type="compositionally biased region" description="Basic and acidic residues" evidence="1">
    <location>
        <begin position="333"/>
        <end position="343"/>
    </location>
</feature>
<feature type="region of interest" description="Disordered" evidence="1">
    <location>
        <begin position="134"/>
        <end position="160"/>
    </location>
</feature>
<name>A0A9P9G7U8_FUSRE</name>
<evidence type="ECO:0000313" key="2">
    <source>
        <dbReference type="EMBL" id="KAH7234649.1"/>
    </source>
</evidence>
<organism evidence="2 3">
    <name type="scientific">Fusarium redolens</name>
    <dbReference type="NCBI Taxonomy" id="48865"/>
    <lineage>
        <taxon>Eukaryota</taxon>
        <taxon>Fungi</taxon>
        <taxon>Dikarya</taxon>
        <taxon>Ascomycota</taxon>
        <taxon>Pezizomycotina</taxon>
        <taxon>Sordariomycetes</taxon>
        <taxon>Hypocreomycetidae</taxon>
        <taxon>Hypocreales</taxon>
        <taxon>Nectriaceae</taxon>
        <taxon>Fusarium</taxon>
        <taxon>Fusarium redolens species complex</taxon>
    </lineage>
</organism>
<keyword evidence="3" id="KW-1185">Reference proteome</keyword>
<dbReference type="Proteomes" id="UP000720189">
    <property type="component" value="Unassembled WGS sequence"/>
</dbReference>
<reference evidence="2" key="1">
    <citation type="journal article" date="2021" name="Nat. Commun.">
        <title>Genetic determinants of endophytism in the Arabidopsis root mycobiome.</title>
        <authorList>
            <person name="Mesny F."/>
            <person name="Miyauchi S."/>
            <person name="Thiergart T."/>
            <person name="Pickel B."/>
            <person name="Atanasova L."/>
            <person name="Karlsson M."/>
            <person name="Huettel B."/>
            <person name="Barry K.W."/>
            <person name="Haridas S."/>
            <person name="Chen C."/>
            <person name="Bauer D."/>
            <person name="Andreopoulos W."/>
            <person name="Pangilinan J."/>
            <person name="LaButti K."/>
            <person name="Riley R."/>
            <person name="Lipzen A."/>
            <person name="Clum A."/>
            <person name="Drula E."/>
            <person name="Henrissat B."/>
            <person name="Kohler A."/>
            <person name="Grigoriev I.V."/>
            <person name="Martin F.M."/>
            <person name="Hacquard S."/>
        </authorList>
    </citation>
    <scope>NUCLEOTIDE SEQUENCE</scope>
    <source>
        <strain evidence="2">MPI-CAGE-AT-0023</strain>
    </source>
</reference>
<dbReference type="RefSeq" id="XP_046044414.1">
    <property type="nucleotide sequence ID" value="XM_046190637.1"/>
</dbReference>
<feature type="compositionally biased region" description="Polar residues" evidence="1">
    <location>
        <begin position="134"/>
        <end position="143"/>
    </location>
</feature>
<feature type="compositionally biased region" description="Low complexity" evidence="1">
    <location>
        <begin position="144"/>
        <end position="159"/>
    </location>
</feature>
<dbReference type="AlphaFoldDB" id="A0A9P9G7U8"/>
<evidence type="ECO:0000313" key="3">
    <source>
        <dbReference type="Proteomes" id="UP000720189"/>
    </source>
</evidence>
<accession>A0A9P9G7U8</accession>
<dbReference type="OrthoDB" id="5105826at2759"/>
<proteinExistence type="predicted"/>
<feature type="compositionally biased region" description="Polar residues" evidence="1">
    <location>
        <begin position="348"/>
        <end position="358"/>
    </location>
</feature>
<dbReference type="GeneID" id="70220591"/>
<feature type="region of interest" description="Disordered" evidence="1">
    <location>
        <begin position="294"/>
        <end position="358"/>
    </location>
</feature>